<dbReference type="InterPro" id="IPR029045">
    <property type="entry name" value="ClpP/crotonase-like_dom_sf"/>
</dbReference>
<reference evidence="3 4" key="1">
    <citation type="journal article" date="2022" name="Res Sq">
        <title>Evolution of multicellular longitudinally dividing oral cavity symbionts (Neisseriaceae).</title>
        <authorList>
            <person name="Nyongesa S."/>
            <person name="Weber P."/>
            <person name="Bernet E."/>
            <person name="Pullido F."/>
            <person name="Nieckarz M."/>
            <person name="Delaby M."/>
            <person name="Nieves C."/>
            <person name="Viehboeck T."/>
            <person name="Krause N."/>
            <person name="Rivera-Millot A."/>
            <person name="Nakamura A."/>
            <person name="Vischer N."/>
            <person name="VanNieuwenhze M."/>
            <person name="Brun Y."/>
            <person name="Cava F."/>
            <person name="Bulgheresi S."/>
            <person name="Veyrier F."/>
        </authorList>
    </citation>
    <scope>NUCLEOTIDE SEQUENCE [LARGE SCALE GENOMIC DNA]</scope>
    <source>
        <strain evidence="3 4">SN4</strain>
    </source>
</reference>
<dbReference type="RefSeq" id="WP_058357710.1">
    <property type="nucleotide sequence ID" value="NZ_CABKVG010000010.1"/>
</dbReference>
<evidence type="ECO:0000313" key="3">
    <source>
        <dbReference type="EMBL" id="UOO88601.1"/>
    </source>
</evidence>
<evidence type="ECO:0000313" key="4">
    <source>
        <dbReference type="Proteomes" id="UP000832011"/>
    </source>
</evidence>
<evidence type="ECO:0000256" key="1">
    <source>
        <dbReference type="ARBA" id="ARBA00005254"/>
    </source>
</evidence>
<evidence type="ECO:0000256" key="2">
    <source>
        <dbReference type="RuleBase" id="RU003707"/>
    </source>
</evidence>
<organism evidence="3 4">
    <name type="scientific">Vitreoscilla massiliensis</name>
    <dbReference type="NCBI Taxonomy" id="1689272"/>
    <lineage>
        <taxon>Bacteria</taxon>
        <taxon>Pseudomonadati</taxon>
        <taxon>Pseudomonadota</taxon>
        <taxon>Betaproteobacteria</taxon>
        <taxon>Neisseriales</taxon>
        <taxon>Neisseriaceae</taxon>
        <taxon>Vitreoscilla</taxon>
    </lineage>
</organism>
<comment type="similarity">
    <text evidence="1 2">Belongs to the enoyl-CoA hydratase/isomerase family.</text>
</comment>
<dbReference type="InterPro" id="IPR014748">
    <property type="entry name" value="Enoyl-CoA_hydra_C"/>
</dbReference>
<gene>
    <name evidence="3" type="ORF">LVJ82_14180</name>
</gene>
<sequence>MSLIQLDIHQHVATVILNRPEQGNSIDLASAKEMMDVAIQCSEDSTIRSVVLTGAGKAFCVGGDIKTFAADADEIGASIKQITSYFHQAISHWVNMQKPFVGAINGVAAGGGMSLALGCDLLYASEQAKFVMAYNQIGFTPDGAGSYFLPRLVGVRRALELLYTNRALSAAEALDWGILNGVLPAEALLPHVQELAQRLAQGPTQAFGQTKRLMYQSYHNNVDAQMALEAQTLAAQSQSSEGLEGVNAFLAKRPPLFK</sequence>
<dbReference type="PANTHER" id="PTHR43802">
    <property type="entry name" value="ENOYL-COA HYDRATASE"/>
    <property type="match status" value="1"/>
</dbReference>
<dbReference type="Pfam" id="PF00378">
    <property type="entry name" value="ECH_1"/>
    <property type="match status" value="1"/>
</dbReference>
<dbReference type="SUPFAM" id="SSF52096">
    <property type="entry name" value="ClpP/crotonase"/>
    <property type="match status" value="1"/>
</dbReference>
<dbReference type="Proteomes" id="UP000832011">
    <property type="component" value="Chromosome"/>
</dbReference>
<dbReference type="PANTHER" id="PTHR43802:SF1">
    <property type="entry name" value="IP11341P-RELATED"/>
    <property type="match status" value="1"/>
</dbReference>
<dbReference type="PROSITE" id="PS00166">
    <property type="entry name" value="ENOYL_COA_HYDRATASE"/>
    <property type="match status" value="1"/>
</dbReference>
<protein>
    <submittedName>
        <fullName evidence="3">Enoyl-CoA hydratase-related protein</fullName>
    </submittedName>
</protein>
<name>A0ABY4DYK4_9NEIS</name>
<dbReference type="CDD" id="cd06558">
    <property type="entry name" value="crotonase-like"/>
    <property type="match status" value="1"/>
</dbReference>
<dbReference type="EMBL" id="CP091511">
    <property type="protein sequence ID" value="UOO88601.1"/>
    <property type="molecule type" value="Genomic_DNA"/>
</dbReference>
<proteinExistence type="inferred from homology"/>
<dbReference type="InterPro" id="IPR001753">
    <property type="entry name" value="Enoyl-CoA_hydra/iso"/>
</dbReference>
<dbReference type="Gene3D" id="1.10.12.10">
    <property type="entry name" value="Lyase 2-enoyl-coa Hydratase, Chain A, domain 2"/>
    <property type="match status" value="1"/>
</dbReference>
<keyword evidence="4" id="KW-1185">Reference proteome</keyword>
<accession>A0ABY4DYK4</accession>
<dbReference type="Gene3D" id="3.90.226.10">
    <property type="entry name" value="2-enoyl-CoA Hydratase, Chain A, domain 1"/>
    <property type="match status" value="1"/>
</dbReference>
<dbReference type="InterPro" id="IPR018376">
    <property type="entry name" value="Enoyl-CoA_hyd/isom_CS"/>
</dbReference>